<dbReference type="AlphaFoldDB" id="A0AAI9HS54"/>
<comment type="cofactor">
    <cofactor evidence="5">
        <name>Mg(2+)</name>
        <dbReference type="ChEBI" id="CHEBI:18420"/>
    </cofactor>
</comment>
<evidence type="ECO:0000256" key="4">
    <source>
        <dbReference type="ARBA" id="ARBA00030169"/>
    </source>
</evidence>
<accession>A0AAI9HS54</accession>
<dbReference type="PANTHER" id="PTHR33254:SF4">
    <property type="entry name" value="4-HYDROXY-4-METHYL-2-OXOGLUTARATE ALDOLASE 3-RELATED"/>
    <property type="match status" value="1"/>
</dbReference>
<organism evidence="6">
    <name type="scientific">Morganella morganii</name>
    <name type="common">Proteus morganii</name>
    <dbReference type="NCBI Taxonomy" id="582"/>
    <lineage>
        <taxon>Bacteria</taxon>
        <taxon>Pseudomonadati</taxon>
        <taxon>Pseudomonadota</taxon>
        <taxon>Gammaproteobacteria</taxon>
        <taxon>Enterobacterales</taxon>
        <taxon>Morganellaceae</taxon>
        <taxon>Morganella</taxon>
    </lineage>
</organism>
<comment type="cofactor">
    <cofactor evidence="1">
        <name>a divalent metal cation</name>
        <dbReference type="ChEBI" id="CHEBI:60240"/>
    </cofactor>
</comment>
<evidence type="ECO:0000313" key="6">
    <source>
        <dbReference type="EMBL" id="EMO9456779.1"/>
    </source>
</evidence>
<dbReference type="Gene3D" id="3.50.30.40">
    <property type="entry name" value="Ribonuclease E inhibitor RraA/RraA-like"/>
    <property type="match status" value="1"/>
</dbReference>
<dbReference type="PANTHER" id="PTHR33254">
    <property type="entry name" value="4-HYDROXY-4-METHYL-2-OXOGLUTARATE ALDOLASE 3-RELATED"/>
    <property type="match status" value="1"/>
</dbReference>
<name>A0AAI9HS54_MORMO</name>
<reference evidence="6" key="1">
    <citation type="submission" date="2024-02" db="EMBL/GenBank/DDBJ databases">
        <authorList>
            <consortium name="Clinical and Environmental Microbiology Branch: Whole genome sequencing antimicrobial resistance pathogens in the healthcare setting"/>
        </authorList>
    </citation>
    <scope>NUCLEOTIDE SEQUENCE</scope>
    <source>
        <strain evidence="6">2023KU-00017</strain>
    </source>
</reference>
<feature type="binding site" evidence="5">
    <location>
        <position position="36"/>
    </location>
    <ligand>
        <name>substrate</name>
    </ligand>
</feature>
<dbReference type="GO" id="GO:0046872">
    <property type="term" value="F:metal ion binding"/>
    <property type="evidence" value="ECO:0007669"/>
    <property type="project" value="UniProtKB-KW"/>
</dbReference>
<sequence length="136" mass="14726">MNKINTDLSEKLKLLKISTSTFVDIMDGLKTGGAVRDGQDLNALSIPVIATNLTPTDTQGAYYVSETGGSCQIEHTTIHTGDLIVADINGVVVIPYRDIDAVISKALEITEVENNMLDKIRRGERLPDLISVTGRI</sequence>
<keyword evidence="5" id="KW-0460">Magnesium</keyword>
<comment type="caution">
    <text evidence="6">The sequence shown here is derived from an EMBL/GenBank/DDBJ whole genome shotgun (WGS) entry which is preliminary data.</text>
</comment>
<feature type="binding site" evidence="5">
    <location>
        <position position="37"/>
    </location>
    <ligand>
        <name>Mg(2+)</name>
        <dbReference type="ChEBI" id="CHEBI:18420"/>
    </ligand>
</feature>
<dbReference type="InterPro" id="IPR005493">
    <property type="entry name" value="RraA/RraA-like"/>
</dbReference>
<dbReference type="SUPFAM" id="SSF89562">
    <property type="entry name" value="RraA-like"/>
    <property type="match status" value="1"/>
</dbReference>
<dbReference type="Pfam" id="PF03737">
    <property type="entry name" value="RraA-like"/>
    <property type="match status" value="1"/>
</dbReference>
<dbReference type="GO" id="GO:0008948">
    <property type="term" value="F:oxaloacetate decarboxylase activity"/>
    <property type="evidence" value="ECO:0007669"/>
    <property type="project" value="TreeGrafter"/>
</dbReference>
<dbReference type="InterPro" id="IPR036704">
    <property type="entry name" value="RraA/RraA-like_sf"/>
</dbReference>
<dbReference type="EMBL" id="ABKJEP030000025">
    <property type="protein sequence ID" value="EMO9456779.1"/>
    <property type="molecule type" value="Genomic_DNA"/>
</dbReference>
<evidence type="ECO:0000256" key="3">
    <source>
        <dbReference type="ARBA" id="ARBA00029596"/>
    </source>
</evidence>
<proteinExistence type="predicted"/>
<keyword evidence="5" id="KW-0479">Metal-binding</keyword>
<gene>
    <name evidence="6" type="ORF">PN925_002160</name>
</gene>
<protein>
    <recommendedName>
        <fullName evidence="2">Putative 4-hydroxy-4-methyl-2-oxoglutarate aldolase</fullName>
    </recommendedName>
    <alternativeName>
        <fullName evidence="3">Regulator of ribonuclease activity homolog</fullName>
    </alternativeName>
    <alternativeName>
        <fullName evidence="4">RraA-like protein</fullName>
    </alternativeName>
</protein>
<dbReference type="GO" id="GO:0047443">
    <property type="term" value="F:4-hydroxy-4-methyl-2-oxoglutarate aldolase activity"/>
    <property type="evidence" value="ECO:0007669"/>
    <property type="project" value="TreeGrafter"/>
</dbReference>
<evidence type="ECO:0000256" key="5">
    <source>
        <dbReference type="PIRSR" id="PIRSR605493-1"/>
    </source>
</evidence>
<evidence type="ECO:0000256" key="1">
    <source>
        <dbReference type="ARBA" id="ARBA00001968"/>
    </source>
</evidence>
<evidence type="ECO:0000256" key="2">
    <source>
        <dbReference type="ARBA" id="ARBA00016549"/>
    </source>
</evidence>